<dbReference type="Pfam" id="PF02767">
    <property type="entry name" value="DNA_pol3_beta_2"/>
    <property type="match status" value="1"/>
</dbReference>
<keyword evidence="6 9" id="KW-0235">DNA replication</keyword>
<evidence type="ECO:0000259" key="12">
    <source>
        <dbReference type="Pfam" id="PF02768"/>
    </source>
</evidence>
<organism evidence="13 14">
    <name type="scientific">Candidatus Falkowbacteria bacterium CG10_big_fil_rev_8_21_14_0_10_43_10</name>
    <dbReference type="NCBI Taxonomy" id="1974567"/>
    <lineage>
        <taxon>Bacteria</taxon>
        <taxon>Candidatus Falkowiibacteriota</taxon>
    </lineage>
</organism>
<keyword evidence="4 9" id="KW-0808">Transferase</keyword>
<sequence>MKFSCTQENLKKGLLNIVHVAGKNINLPILSNVLIEVSNNIKFTSTDLEIGVVSSVRGKIEKEGKTTINAKLFTDYINLLPNKRVDVELINNEILIKCENYKTKINAENADDYPIIPAIEKENYYSFEFEEFKKAVNEVIFAAAADETRIELSGVYFEFHQNELILAATDSYRLAERKIKYKEKPEEQKDIIKKIIIPTKTLQEAIRISSTSQDIEVSSDEPNHKIKIYITENQILFTYDEVELVSRVIEGQYPDYRQIIPSTDEKNRTLVSIGRQDLIRAIKASSLFSKANINDVHFDFPKAKNQAVISSVGSQKGESTVELPIEIIGMDNGVVLNYKYLLDGLNSLNSDEVVLEIVNSNTPVSLKAKNRQDYLYIIMPIRQ</sequence>
<dbReference type="Pfam" id="PF02768">
    <property type="entry name" value="DNA_pol3_beta_3"/>
    <property type="match status" value="1"/>
</dbReference>
<dbReference type="GO" id="GO:0005737">
    <property type="term" value="C:cytoplasm"/>
    <property type="evidence" value="ECO:0007669"/>
    <property type="project" value="UniProtKB-SubCell"/>
</dbReference>
<evidence type="ECO:0000256" key="4">
    <source>
        <dbReference type="ARBA" id="ARBA00022679"/>
    </source>
</evidence>
<evidence type="ECO:0000256" key="7">
    <source>
        <dbReference type="ARBA" id="ARBA00022932"/>
    </source>
</evidence>
<keyword evidence="8" id="KW-0238">DNA-binding</keyword>
<evidence type="ECO:0000256" key="5">
    <source>
        <dbReference type="ARBA" id="ARBA00022695"/>
    </source>
</evidence>
<dbReference type="InterPro" id="IPR022634">
    <property type="entry name" value="DNA_polIII_beta_N"/>
</dbReference>
<evidence type="ECO:0000259" key="10">
    <source>
        <dbReference type="Pfam" id="PF00712"/>
    </source>
</evidence>
<dbReference type="GO" id="GO:0003677">
    <property type="term" value="F:DNA binding"/>
    <property type="evidence" value="ECO:0007669"/>
    <property type="project" value="UniProtKB-UniRule"/>
</dbReference>
<keyword evidence="3 9" id="KW-0963">Cytoplasm</keyword>
<dbReference type="SMART" id="SM00480">
    <property type="entry name" value="POL3Bc"/>
    <property type="match status" value="1"/>
</dbReference>
<dbReference type="NCBIfam" id="TIGR00663">
    <property type="entry name" value="dnan"/>
    <property type="match status" value="1"/>
</dbReference>
<dbReference type="InterPro" id="IPR022635">
    <property type="entry name" value="DNA_polIII_beta_C"/>
</dbReference>
<comment type="subcellular location">
    <subcellularLocation>
        <location evidence="1 9">Cytoplasm</location>
    </subcellularLocation>
</comment>
<dbReference type="AlphaFoldDB" id="A0A2H0V2V7"/>
<keyword evidence="7 9" id="KW-0239">DNA-directed DNA polymerase</keyword>
<evidence type="ECO:0000256" key="6">
    <source>
        <dbReference type="ARBA" id="ARBA00022705"/>
    </source>
</evidence>
<evidence type="ECO:0000256" key="1">
    <source>
        <dbReference type="ARBA" id="ARBA00004496"/>
    </source>
</evidence>
<feature type="domain" description="DNA polymerase III beta sliding clamp C-terminal" evidence="12">
    <location>
        <begin position="258"/>
        <end position="382"/>
    </location>
</feature>
<dbReference type="GO" id="GO:0008408">
    <property type="term" value="F:3'-5' exonuclease activity"/>
    <property type="evidence" value="ECO:0007669"/>
    <property type="project" value="InterPro"/>
</dbReference>
<dbReference type="GO" id="GO:0006271">
    <property type="term" value="P:DNA strand elongation involved in DNA replication"/>
    <property type="evidence" value="ECO:0007669"/>
    <property type="project" value="TreeGrafter"/>
</dbReference>
<dbReference type="Gene3D" id="3.10.150.10">
    <property type="entry name" value="DNA Polymerase III, subunit A, domain 2"/>
    <property type="match status" value="1"/>
</dbReference>
<dbReference type="InterPro" id="IPR046938">
    <property type="entry name" value="DNA_clamp_sf"/>
</dbReference>
<accession>A0A2H0V2V7</accession>
<dbReference type="Proteomes" id="UP000228626">
    <property type="component" value="Unassembled WGS sequence"/>
</dbReference>
<dbReference type="PIRSF" id="PIRSF000804">
    <property type="entry name" value="DNA_pol_III_b"/>
    <property type="match status" value="1"/>
</dbReference>
<name>A0A2H0V2V7_9BACT</name>
<evidence type="ECO:0000256" key="8">
    <source>
        <dbReference type="ARBA" id="ARBA00023125"/>
    </source>
</evidence>
<evidence type="ECO:0000313" key="13">
    <source>
        <dbReference type="EMBL" id="PIR93402.1"/>
    </source>
</evidence>
<comment type="function">
    <text evidence="9">Confers DNA tethering and processivity to DNA polymerases and other proteins. Acts as a clamp, forming a ring around DNA (a reaction catalyzed by the clamp-loading complex) which diffuses in an ATP-independent manner freely and bidirectionally along dsDNA. Initially characterized for its ability to contact the catalytic subunit of DNA polymerase III (Pol III), a complex, multichain enzyme responsible for most of the replicative synthesis in bacteria; Pol III exhibits 3'-5' exonuclease proofreading activity. The beta chain is required for initiation of replication as well as for processivity of DNA replication.</text>
</comment>
<comment type="caution">
    <text evidence="13">The sequence shown here is derived from an EMBL/GenBank/DDBJ whole genome shotgun (WGS) entry which is preliminary data.</text>
</comment>
<dbReference type="PANTHER" id="PTHR30478:SF0">
    <property type="entry name" value="BETA SLIDING CLAMP"/>
    <property type="match status" value="1"/>
</dbReference>
<evidence type="ECO:0000259" key="11">
    <source>
        <dbReference type="Pfam" id="PF02767"/>
    </source>
</evidence>
<evidence type="ECO:0000256" key="3">
    <source>
        <dbReference type="ARBA" id="ARBA00022490"/>
    </source>
</evidence>
<dbReference type="CDD" id="cd00140">
    <property type="entry name" value="beta_clamp"/>
    <property type="match status" value="1"/>
</dbReference>
<protein>
    <recommendedName>
        <fullName evidence="9">Beta sliding clamp</fullName>
    </recommendedName>
</protein>
<proteinExistence type="inferred from homology"/>
<feature type="domain" description="DNA polymerase III beta sliding clamp N-terminal" evidence="10">
    <location>
        <begin position="1"/>
        <end position="117"/>
    </location>
</feature>
<dbReference type="GO" id="GO:0003887">
    <property type="term" value="F:DNA-directed DNA polymerase activity"/>
    <property type="evidence" value="ECO:0007669"/>
    <property type="project" value="UniProtKB-UniRule"/>
</dbReference>
<dbReference type="Pfam" id="PF00712">
    <property type="entry name" value="DNA_pol3_beta"/>
    <property type="match status" value="1"/>
</dbReference>
<dbReference type="InterPro" id="IPR022637">
    <property type="entry name" value="DNA_polIII_beta_cen"/>
</dbReference>
<reference evidence="14" key="1">
    <citation type="submission" date="2017-09" db="EMBL/GenBank/DDBJ databases">
        <title>Depth-based differentiation of microbial function through sediment-hosted aquifers and enrichment of novel symbionts in the deep terrestrial subsurface.</title>
        <authorList>
            <person name="Probst A.J."/>
            <person name="Ladd B."/>
            <person name="Jarett J.K."/>
            <person name="Geller-Mcgrath D.E."/>
            <person name="Sieber C.M.K."/>
            <person name="Emerson J.B."/>
            <person name="Anantharaman K."/>
            <person name="Thomas B.C."/>
            <person name="Malmstrom R."/>
            <person name="Stieglmeier M."/>
            <person name="Klingl A."/>
            <person name="Woyke T."/>
            <person name="Ryan C.M."/>
            <person name="Banfield J.F."/>
        </authorList>
    </citation>
    <scope>NUCLEOTIDE SEQUENCE [LARGE SCALE GENOMIC DNA]</scope>
</reference>
<dbReference type="GO" id="GO:0009360">
    <property type="term" value="C:DNA polymerase III complex"/>
    <property type="evidence" value="ECO:0007669"/>
    <property type="project" value="InterPro"/>
</dbReference>
<dbReference type="SUPFAM" id="SSF55979">
    <property type="entry name" value="DNA clamp"/>
    <property type="match status" value="3"/>
</dbReference>
<dbReference type="EMBL" id="PFAR01000013">
    <property type="protein sequence ID" value="PIR93402.1"/>
    <property type="molecule type" value="Genomic_DNA"/>
</dbReference>
<evidence type="ECO:0000256" key="9">
    <source>
        <dbReference type="PIRNR" id="PIRNR000804"/>
    </source>
</evidence>
<evidence type="ECO:0000313" key="14">
    <source>
        <dbReference type="Proteomes" id="UP000228626"/>
    </source>
</evidence>
<feature type="domain" description="DNA polymerase III beta sliding clamp central" evidence="11">
    <location>
        <begin position="130"/>
        <end position="255"/>
    </location>
</feature>
<comment type="subunit">
    <text evidence="9">Forms a ring-shaped head-to-tail homodimer around DNA.</text>
</comment>
<dbReference type="InterPro" id="IPR001001">
    <property type="entry name" value="DNA_polIII_beta"/>
</dbReference>
<gene>
    <name evidence="13" type="primary">dnaN</name>
    <name evidence="13" type="ORF">COT99_01070</name>
</gene>
<evidence type="ECO:0000256" key="2">
    <source>
        <dbReference type="ARBA" id="ARBA00010752"/>
    </source>
</evidence>
<comment type="similarity">
    <text evidence="2 9">Belongs to the beta sliding clamp family.</text>
</comment>
<keyword evidence="5 9" id="KW-0548">Nucleotidyltransferase</keyword>
<dbReference type="PANTHER" id="PTHR30478">
    <property type="entry name" value="DNA POLYMERASE III SUBUNIT BETA"/>
    <property type="match status" value="1"/>
</dbReference>
<dbReference type="Gene3D" id="3.70.10.10">
    <property type="match status" value="1"/>
</dbReference>